<dbReference type="GO" id="GO:0071949">
    <property type="term" value="F:FAD binding"/>
    <property type="evidence" value="ECO:0007669"/>
    <property type="project" value="InterPro"/>
</dbReference>
<keyword evidence="3" id="KW-0560">Oxidoreductase</keyword>
<dbReference type="PANTHER" id="PTHR47178:SF6">
    <property type="entry name" value="FAD-BINDING DOMAIN-CONTAINING PROTEIN"/>
    <property type="match status" value="1"/>
</dbReference>
<dbReference type="EMBL" id="CAGKOT010000006">
    <property type="protein sequence ID" value="CAB5346623.1"/>
    <property type="molecule type" value="Genomic_DNA"/>
</dbReference>
<protein>
    <recommendedName>
        <fullName evidence="5">FAD-binding domain-containing protein</fullName>
    </recommendedName>
</protein>
<comment type="caution">
    <text evidence="6">The sequence shown here is derived from an EMBL/GenBank/DDBJ whole genome shotgun (WGS) entry which is preliminary data.</text>
</comment>
<keyword evidence="2" id="KW-0274">FAD</keyword>
<evidence type="ECO:0000256" key="1">
    <source>
        <dbReference type="ARBA" id="ARBA00022630"/>
    </source>
</evidence>
<feature type="domain" description="FAD-binding" evidence="5">
    <location>
        <begin position="172"/>
        <end position="368"/>
    </location>
</feature>
<keyword evidence="4" id="KW-0503">Monooxygenase</keyword>
<evidence type="ECO:0000256" key="2">
    <source>
        <dbReference type="ARBA" id="ARBA00022827"/>
    </source>
</evidence>
<accession>A0A915YW30</accession>
<evidence type="ECO:0000259" key="5">
    <source>
        <dbReference type="Pfam" id="PF01494"/>
    </source>
</evidence>
<evidence type="ECO:0000313" key="6">
    <source>
        <dbReference type="EMBL" id="CAB5346623.1"/>
    </source>
</evidence>
<reference evidence="6" key="1">
    <citation type="submission" date="2020-05" db="EMBL/GenBank/DDBJ databases">
        <authorList>
            <person name="Rincon C."/>
            <person name="Sanders R I."/>
            <person name="Robbins C."/>
            <person name="Chaturvedi A."/>
        </authorList>
    </citation>
    <scope>NUCLEOTIDE SEQUENCE</scope>
    <source>
        <strain evidence="6">CHB12</strain>
    </source>
</reference>
<proteinExistence type="predicted"/>
<sequence>MINIGNGKNLRLIDILRYLQSPKKELHKDKEKIPTIIIVSAVLGGLSLYHALIKNKDKKEFNVKIFERKTSPTDRWQDHIGLSNYGAQSLLNCVLSSIASNLPKAIPNPIPDVETHRITITDQIGNVLLTPPTKPFKDVYEIAKISRGLSSIIIYRNILRDVLLEDDSQEFCNILVGADGINSPIRKQKLPELQIIDYGITHVSADVSIPQHLMDKANKIHGNFLVRKTLGTKGDSTLMMTRLIPIKQEQNDEKSEPHYRVTLVYSYPSKLDNVDVESDKVKVDDNDPASVIEHVKRMMRDIDPMSIKSWTSSRVVLLGDAVHVMNPILGLGANNAIQDADKLSQALLKYTDSNISFIEEYEKEMLKRTSADVLKLELPHLRLLFHLDLLAL</sequence>
<dbReference type="GO" id="GO:0004497">
    <property type="term" value="F:monooxygenase activity"/>
    <property type="evidence" value="ECO:0007669"/>
    <property type="project" value="UniProtKB-KW"/>
</dbReference>
<keyword evidence="1" id="KW-0285">Flavoprotein</keyword>
<name>A0A915YW30_9GLOM</name>
<gene>
    <name evidence="6" type="ORF">CHRIB12_LOCUS4247</name>
</gene>
<dbReference type="PANTHER" id="PTHR47178">
    <property type="entry name" value="MONOOXYGENASE, FAD-BINDING"/>
    <property type="match status" value="1"/>
</dbReference>
<dbReference type="OrthoDB" id="417877at2759"/>
<dbReference type="AlphaFoldDB" id="A0A915YW30"/>
<dbReference type="Pfam" id="PF01494">
    <property type="entry name" value="FAD_binding_3"/>
    <property type="match status" value="1"/>
</dbReference>
<dbReference type="InterPro" id="IPR002938">
    <property type="entry name" value="FAD-bd"/>
</dbReference>
<evidence type="ECO:0000256" key="4">
    <source>
        <dbReference type="ARBA" id="ARBA00023033"/>
    </source>
</evidence>
<evidence type="ECO:0000256" key="3">
    <source>
        <dbReference type="ARBA" id="ARBA00023002"/>
    </source>
</evidence>
<organism evidence="6 7">
    <name type="scientific">Rhizophagus irregularis</name>
    <dbReference type="NCBI Taxonomy" id="588596"/>
    <lineage>
        <taxon>Eukaryota</taxon>
        <taxon>Fungi</taxon>
        <taxon>Fungi incertae sedis</taxon>
        <taxon>Mucoromycota</taxon>
        <taxon>Glomeromycotina</taxon>
        <taxon>Glomeromycetes</taxon>
        <taxon>Glomerales</taxon>
        <taxon>Glomeraceae</taxon>
        <taxon>Rhizophagus</taxon>
    </lineage>
</organism>
<dbReference type="Proteomes" id="UP000684084">
    <property type="component" value="Unassembled WGS sequence"/>
</dbReference>
<evidence type="ECO:0000313" key="7">
    <source>
        <dbReference type="Proteomes" id="UP000684084"/>
    </source>
</evidence>
<dbReference type="VEuPathDB" id="FungiDB:RhiirFUN_007874"/>